<comment type="subcellular location">
    <subcellularLocation>
        <location evidence="1">Cytoplasm</location>
    </subcellularLocation>
</comment>
<dbReference type="STRING" id="2163413.A0A4P6XVK3"/>
<dbReference type="GO" id="GO:0004439">
    <property type="term" value="F:phosphatidylinositol-4,5-bisphosphate 5-phosphatase activity"/>
    <property type="evidence" value="ECO:0007669"/>
    <property type="project" value="UniProtKB-EC"/>
</dbReference>
<comment type="similarity">
    <text evidence="2">Belongs to the synaptojanin family.</text>
</comment>
<evidence type="ECO:0000259" key="9">
    <source>
        <dbReference type="PROSITE" id="PS50275"/>
    </source>
</evidence>
<reference evidence="11" key="1">
    <citation type="submission" date="2019-03" db="EMBL/GenBank/DDBJ databases">
        <title>Snf2 controls pulcherriminic acid biosynthesis and connects pigmentation and antifungal activity of the yeast Metschnikowia pulcherrima.</title>
        <authorList>
            <person name="Gore-Lloyd D."/>
            <person name="Sumann I."/>
            <person name="Brachmann A.O."/>
            <person name="Schneeberger K."/>
            <person name="Ortiz-Merino R.A."/>
            <person name="Moreno-Beltran M."/>
            <person name="Schlaefli M."/>
            <person name="Kirner P."/>
            <person name="Santos Kron A."/>
            <person name="Wolfe K.H."/>
            <person name="Piel J."/>
            <person name="Ahrens C.H."/>
            <person name="Henk D."/>
            <person name="Freimoser F.M."/>
        </authorList>
    </citation>
    <scope>NUCLEOTIDE SEQUENCE [LARGE SCALE GENOMIC DNA]</scope>
    <source>
        <strain evidence="11">APC 1.2</strain>
    </source>
</reference>
<keyword evidence="11" id="KW-1185">Reference proteome</keyword>
<name>A0A4P6XVK3_9ASCO</name>
<feature type="domain" description="SAC" evidence="9">
    <location>
        <begin position="169"/>
        <end position="536"/>
    </location>
</feature>
<dbReference type="GO" id="GO:0046856">
    <property type="term" value="P:phosphatidylinositol dephosphorylation"/>
    <property type="evidence" value="ECO:0007669"/>
    <property type="project" value="InterPro"/>
</dbReference>
<dbReference type="InterPro" id="IPR036691">
    <property type="entry name" value="Endo/exonu/phosph_ase_sf"/>
</dbReference>
<dbReference type="EMBL" id="CP034461">
    <property type="protein sequence ID" value="QBM90576.1"/>
    <property type="molecule type" value="Genomic_DNA"/>
</dbReference>
<dbReference type="GO" id="GO:0016020">
    <property type="term" value="C:membrane"/>
    <property type="evidence" value="ECO:0007669"/>
    <property type="project" value="TreeGrafter"/>
</dbReference>
<evidence type="ECO:0000256" key="2">
    <source>
        <dbReference type="ARBA" id="ARBA00008943"/>
    </source>
</evidence>
<accession>A0A4P6XVK3</accession>
<dbReference type="PROSITE" id="PS50275">
    <property type="entry name" value="SAC"/>
    <property type="match status" value="1"/>
</dbReference>
<dbReference type="FunFam" id="3.60.10.10:FF:000029">
    <property type="entry name" value="Inositol polyphosphate 5-phosphatase"/>
    <property type="match status" value="1"/>
</dbReference>
<evidence type="ECO:0000256" key="6">
    <source>
        <dbReference type="ARBA" id="ARBA00022490"/>
    </source>
</evidence>
<evidence type="ECO:0000256" key="1">
    <source>
        <dbReference type="ARBA" id="ARBA00004496"/>
    </source>
</evidence>
<evidence type="ECO:0000256" key="7">
    <source>
        <dbReference type="ARBA" id="ARBA00022801"/>
    </source>
</evidence>
<keyword evidence="7" id="KW-0378">Hydrolase</keyword>
<dbReference type="InterPro" id="IPR002013">
    <property type="entry name" value="SAC_dom"/>
</dbReference>
<evidence type="ECO:0000313" key="10">
    <source>
        <dbReference type="EMBL" id="QBM90576.1"/>
    </source>
</evidence>
<protein>
    <recommendedName>
        <fullName evidence="4">phosphoinositide 5-phosphatase</fullName>
        <ecNumber evidence="4">3.1.3.36</ecNumber>
    </recommendedName>
</protein>
<organism evidence="10 11">
    <name type="scientific">Metschnikowia aff. pulcherrima</name>
    <dbReference type="NCBI Taxonomy" id="2163413"/>
    <lineage>
        <taxon>Eukaryota</taxon>
        <taxon>Fungi</taxon>
        <taxon>Dikarya</taxon>
        <taxon>Ascomycota</taxon>
        <taxon>Saccharomycotina</taxon>
        <taxon>Pichiomycetes</taxon>
        <taxon>Metschnikowiaceae</taxon>
        <taxon>Metschnikowia</taxon>
    </lineage>
</organism>
<dbReference type="Pfam" id="PF22669">
    <property type="entry name" value="Exo_endo_phos2"/>
    <property type="match status" value="1"/>
</dbReference>
<gene>
    <name evidence="10" type="primary">MPUL0F01570</name>
    <name evidence="10" type="ORF">METSCH_F01570</name>
</gene>
<dbReference type="GO" id="GO:0015031">
    <property type="term" value="P:protein transport"/>
    <property type="evidence" value="ECO:0007669"/>
    <property type="project" value="UniProtKB-KW"/>
</dbReference>
<dbReference type="InterPro" id="IPR000300">
    <property type="entry name" value="IPPc"/>
</dbReference>
<sequence length="1032" mass="117981">MRLYLNDNPRTFVVTDSSYALIIRHPSPEYKATDLSHRHVPHIHHDRGKASAGSTANNKVLVEFLQSEALDLSKFSDITPRKSRLNKQLHGFLGLLNVKGYIHLGFVTKATKVASPQLNESVHMIDDVAFYCLNSDRFDSWISTNDEDLQNDNVEESEGSLNGYPGASVRRLLSLGHFYFSKEFDISCTLQERGYADAPRHTTTSDDPYFRKFAWNNYMVSDLMEMRDVLNPFERLKFDSTGFLTVVTRGYAKTVNVTLEEGGDALLTLISKQACKKVGALFGDLGCDDEGEVSNYAESEVIIYSEKYSFSYVVVRGNVPSFWELEKSSLMLSRNNKKLKLTRSFEASSHAFLRHFDTLSKHFGDVHIVDCLSQDKKSYKGELSDNFKKHYEEYVKYKESLITDMEDASETNKVLLHISKVSYTSLPLSLSFIRKVGYSTVNPKDVVNPLSLSMIDFGALFFDVKKKTYIGKQLGVFRVNSFDCLAKANFVSKVISQEVLNLAFRDMGVSVTHDLLQQHAKLWAENDEVLKRITLAYMSSKAKAKSLSTKNMIKEQLTKRYLNVMRDPKARELAMLKLLGRLQDQDGVVVFNPLHQYVNLQLKQRAEEFSSRENIKIFSATFNVNGTVYEEDDLKELIYPSKHDVEKDYDFAFIGFQEIIELTPGKMISVKSDNFNNWERILKKVLCENSPSNENYVSLWGWQMGGIAILLFIKESQLGYVSNIEGSIKKTGLGGMSANKGGIAVSFNYSNSLICLICSHLAAGHSNVEERHQNYKTISKGIVFFKHKKMRDHDAVIWLGDFNFRINLPIDEVKHLIEARDFQKLFEFDQLNKQMANGETFPFFDEKEITFPPTYKFDNNTKIYDTSEKQRVPAWTDRILSLSKNKILKQDVYDCQEDIIFSDHRPVYSIFTASVEVVDEKAKREISHEIYESYTEVVGDINFLLTASDVTKYVTDVWEKPMPPPSSDKAKWWLKSGAPAKVSIEKLDSGDPDLIFNPRYPINPFEETTEPLLIHRESLWDIVKGPEQEVTK</sequence>
<keyword evidence="8" id="KW-0653">Protein transport</keyword>
<evidence type="ECO:0000256" key="8">
    <source>
        <dbReference type="ARBA" id="ARBA00022927"/>
    </source>
</evidence>
<keyword evidence="5" id="KW-0813">Transport</keyword>
<dbReference type="PANTHER" id="PTHR11200:SF269">
    <property type="entry name" value="PHOSPHATIDYLINOSITOL 4,5-BISPHOSPHATE 5-PHOSPHATASE INP51"/>
    <property type="match status" value="1"/>
</dbReference>
<evidence type="ECO:0000256" key="4">
    <source>
        <dbReference type="ARBA" id="ARBA00013044"/>
    </source>
</evidence>
<keyword evidence="6" id="KW-0963">Cytoplasm</keyword>
<dbReference type="InterPro" id="IPR046985">
    <property type="entry name" value="IP5"/>
</dbReference>
<evidence type="ECO:0000313" key="11">
    <source>
        <dbReference type="Proteomes" id="UP000292447"/>
    </source>
</evidence>
<dbReference type="Pfam" id="PF02383">
    <property type="entry name" value="Syja_N"/>
    <property type="match status" value="1"/>
</dbReference>
<dbReference type="SMART" id="SM00128">
    <property type="entry name" value="IPPc"/>
    <property type="match status" value="1"/>
</dbReference>
<dbReference type="PANTHER" id="PTHR11200">
    <property type="entry name" value="INOSITOL 5-PHOSPHATASE"/>
    <property type="match status" value="1"/>
</dbReference>
<proteinExistence type="inferred from homology"/>
<dbReference type="Gene3D" id="3.60.10.10">
    <property type="entry name" value="Endonuclease/exonuclease/phosphatase"/>
    <property type="match status" value="1"/>
</dbReference>
<evidence type="ECO:0000256" key="3">
    <source>
        <dbReference type="ARBA" id="ARBA00009678"/>
    </source>
</evidence>
<comment type="similarity">
    <text evidence="3">In the central section; belongs to the inositol 1,4,5-trisphosphate 5-phosphatase family.</text>
</comment>
<dbReference type="Proteomes" id="UP000292447">
    <property type="component" value="Chromosome VI"/>
</dbReference>
<dbReference type="GO" id="GO:0005737">
    <property type="term" value="C:cytoplasm"/>
    <property type="evidence" value="ECO:0007669"/>
    <property type="project" value="UniProtKB-SubCell"/>
</dbReference>
<dbReference type="AlphaFoldDB" id="A0A4P6XVK3"/>
<dbReference type="EC" id="3.1.3.36" evidence="4"/>
<dbReference type="GO" id="GO:0043813">
    <property type="term" value="F:phosphatidylinositol-3,5-bisphosphate 5-phosphatase activity"/>
    <property type="evidence" value="ECO:0007669"/>
    <property type="project" value="TreeGrafter"/>
</dbReference>
<evidence type="ECO:0000256" key="5">
    <source>
        <dbReference type="ARBA" id="ARBA00022448"/>
    </source>
</evidence>
<dbReference type="SUPFAM" id="SSF56219">
    <property type="entry name" value="DNase I-like"/>
    <property type="match status" value="1"/>
</dbReference>